<dbReference type="PROSITE" id="PS50883">
    <property type="entry name" value="EAL"/>
    <property type="match status" value="1"/>
</dbReference>
<organism evidence="4 5">
    <name type="scientific">Rugosimonospora africana</name>
    <dbReference type="NCBI Taxonomy" id="556532"/>
    <lineage>
        <taxon>Bacteria</taxon>
        <taxon>Bacillati</taxon>
        <taxon>Actinomycetota</taxon>
        <taxon>Actinomycetes</taxon>
        <taxon>Micromonosporales</taxon>
        <taxon>Micromonosporaceae</taxon>
        <taxon>Rugosimonospora</taxon>
    </lineage>
</organism>
<keyword evidence="5" id="KW-1185">Reference proteome</keyword>
<name>A0A8J3VS81_9ACTN</name>
<evidence type="ECO:0000259" key="3">
    <source>
        <dbReference type="PROSITE" id="PS50887"/>
    </source>
</evidence>
<proteinExistence type="predicted"/>
<dbReference type="RefSeq" id="WP_203920544.1">
    <property type="nucleotide sequence ID" value="NZ_BONZ01000049.1"/>
</dbReference>
<evidence type="ECO:0000256" key="1">
    <source>
        <dbReference type="SAM" id="Coils"/>
    </source>
</evidence>
<protein>
    <recommendedName>
        <fullName evidence="6">Diguanylate cyclase (GGDEF) domain-containing protein</fullName>
    </recommendedName>
</protein>
<dbReference type="Pfam" id="PF00563">
    <property type="entry name" value="EAL"/>
    <property type="match status" value="1"/>
</dbReference>
<evidence type="ECO:0000313" key="5">
    <source>
        <dbReference type="Proteomes" id="UP000642748"/>
    </source>
</evidence>
<dbReference type="Gene3D" id="3.30.70.270">
    <property type="match status" value="1"/>
</dbReference>
<dbReference type="InterPro" id="IPR050706">
    <property type="entry name" value="Cyclic-di-GMP_PDE-like"/>
</dbReference>
<dbReference type="InterPro" id="IPR001633">
    <property type="entry name" value="EAL_dom"/>
</dbReference>
<dbReference type="SUPFAM" id="SSF141868">
    <property type="entry name" value="EAL domain-like"/>
    <property type="match status" value="1"/>
</dbReference>
<keyword evidence="1" id="KW-0175">Coiled coil</keyword>
<dbReference type="GO" id="GO:0071111">
    <property type="term" value="F:cyclic-guanylate-specific phosphodiesterase activity"/>
    <property type="evidence" value="ECO:0007669"/>
    <property type="project" value="InterPro"/>
</dbReference>
<dbReference type="AlphaFoldDB" id="A0A8J3VS81"/>
<evidence type="ECO:0008006" key="6">
    <source>
        <dbReference type="Google" id="ProtNLM"/>
    </source>
</evidence>
<accession>A0A8J3VS81</accession>
<gene>
    <name evidence="4" type="ORF">Raf01_51490</name>
</gene>
<dbReference type="CDD" id="cd01948">
    <property type="entry name" value="EAL"/>
    <property type="match status" value="1"/>
</dbReference>
<dbReference type="EMBL" id="BONZ01000049">
    <property type="protein sequence ID" value="GIH16977.1"/>
    <property type="molecule type" value="Genomic_DNA"/>
</dbReference>
<dbReference type="InterPro" id="IPR000160">
    <property type="entry name" value="GGDEF_dom"/>
</dbReference>
<dbReference type="PANTHER" id="PTHR33121:SF70">
    <property type="entry name" value="SIGNALING PROTEIN YKOW"/>
    <property type="match status" value="1"/>
</dbReference>
<dbReference type="Proteomes" id="UP000642748">
    <property type="component" value="Unassembled WGS sequence"/>
</dbReference>
<comment type="caution">
    <text evidence="4">The sequence shown here is derived from an EMBL/GenBank/DDBJ whole genome shotgun (WGS) entry which is preliminary data.</text>
</comment>
<dbReference type="PANTHER" id="PTHR33121">
    <property type="entry name" value="CYCLIC DI-GMP PHOSPHODIESTERASE PDEF"/>
    <property type="match status" value="1"/>
</dbReference>
<dbReference type="CDD" id="cd01949">
    <property type="entry name" value="GGDEF"/>
    <property type="match status" value="1"/>
</dbReference>
<feature type="domain" description="EAL" evidence="2">
    <location>
        <begin position="373"/>
        <end position="631"/>
    </location>
</feature>
<evidence type="ECO:0000259" key="2">
    <source>
        <dbReference type="PROSITE" id="PS50883"/>
    </source>
</evidence>
<sequence>MGRSGNDPNGRRATVADPAVADPAVAGPAVPGPAVAVAVADPAIAGPAVPGPAVVDPAVAAFAREWLDEIGRVHYVVRRGGRARMVLERLTATLSALVTDESWQAPAARAVGAELFATNISDPDALSRSIDLLRERLLPRLGITDPRAPDRLARVLAQVNAGFIEALREQAQRAGEDINRAEREAWREKQQRLQAQLHHALSHDPLTGLPNRESLVQRLREALDGPSTGRRLGVCVLKLERFEQLEHSLGSRKGDQLLLAVARALRGLAVAGGYFLAHLNRDEFVFVVEGSTAEDDVAKVADLALRTLPDAYRIDHHEIPVSGKAGIVEHGTAGADANELLRRARMALGWAMAERHSQVAPFDPARSAEDVLRHELSGDMPRARRRGEFTLAYQPLVRLRDGAVIGMEALARWTHPVHGPVPPNRFIPLAVDTGLIMSLGQDLLEQACRQATRWSRLAPHPPMVSVNLAVAQLQQPSLPALVEATLDRTGLRPDRLQLEITEDDLIRPHDGIVETLCALADLGVRLVLDDCGTGHSSLAMLGTLPIHGVKLAAGFLTGIDPETPALRSNARMLPTLIRMAHDLNLDITAEGIDEPHQVDRLAALGCDIGQGYQLGRPLPPGETARLVAESRDRRGADHSTVVPRPR</sequence>
<dbReference type="SMART" id="SM00267">
    <property type="entry name" value="GGDEF"/>
    <property type="match status" value="1"/>
</dbReference>
<dbReference type="SUPFAM" id="SSF55073">
    <property type="entry name" value="Nucleotide cyclase"/>
    <property type="match status" value="1"/>
</dbReference>
<dbReference type="NCBIfam" id="TIGR00254">
    <property type="entry name" value="GGDEF"/>
    <property type="match status" value="1"/>
</dbReference>
<dbReference type="InterPro" id="IPR043128">
    <property type="entry name" value="Rev_trsase/Diguanyl_cyclase"/>
</dbReference>
<feature type="domain" description="GGDEF" evidence="3">
    <location>
        <begin position="230"/>
        <end position="364"/>
    </location>
</feature>
<feature type="coiled-coil region" evidence="1">
    <location>
        <begin position="164"/>
        <end position="191"/>
    </location>
</feature>
<evidence type="ECO:0000313" key="4">
    <source>
        <dbReference type="EMBL" id="GIH16977.1"/>
    </source>
</evidence>
<dbReference type="InterPro" id="IPR035919">
    <property type="entry name" value="EAL_sf"/>
</dbReference>
<dbReference type="PROSITE" id="PS50887">
    <property type="entry name" value="GGDEF"/>
    <property type="match status" value="1"/>
</dbReference>
<reference evidence="4" key="1">
    <citation type="submission" date="2021-01" db="EMBL/GenBank/DDBJ databases">
        <title>Whole genome shotgun sequence of Rugosimonospora africana NBRC 104875.</title>
        <authorList>
            <person name="Komaki H."/>
            <person name="Tamura T."/>
        </authorList>
    </citation>
    <scope>NUCLEOTIDE SEQUENCE</scope>
    <source>
        <strain evidence="4">NBRC 104875</strain>
    </source>
</reference>
<dbReference type="Gene3D" id="3.20.20.450">
    <property type="entry name" value="EAL domain"/>
    <property type="match status" value="1"/>
</dbReference>
<dbReference type="InterPro" id="IPR029787">
    <property type="entry name" value="Nucleotide_cyclase"/>
</dbReference>
<dbReference type="Pfam" id="PF00990">
    <property type="entry name" value="GGDEF"/>
    <property type="match status" value="1"/>
</dbReference>
<dbReference type="SMART" id="SM00052">
    <property type="entry name" value="EAL"/>
    <property type="match status" value="1"/>
</dbReference>